<accession>U2FV03</accession>
<dbReference type="PIRSF" id="PIRSF036540">
    <property type="entry name" value="UCP036540_AIR"/>
    <property type="match status" value="1"/>
</dbReference>
<dbReference type="SUPFAM" id="SSF56042">
    <property type="entry name" value="PurM C-terminal domain-like"/>
    <property type="match status" value="1"/>
</dbReference>
<dbReference type="InterPro" id="IPR036921">
    <property type="entry name" value="PurM-like_N_sf"/>
</dbReference>
<feature type="domain" description="PurM-like N-terminal" evidence="2">
    <location>
        <begin position="43"/>
        <end position="148"/>
    </location>
</feature>
<dbReference type="PANTHER" id="PTHR30270">
    <property type="entry name" value="THIAMINE-MONOPHOSPHATE KINASE"/>
    <property type="match status" value="1"/>
</dbReference>
<dbReference type="Gene3D" id="3.30.1330.10">
    <property type="entry name" value="PurM-like, N-terminal domain"/>
    <property type="match status" value="1"/>
</dbReference>
<keyword evidence="4" id="KW-0418">Kinase</keyword>
<evidence type="ECO:0000259" key="3">
    <source>
        <dbReference type="Pfam" id="PF02769"/>
    </source>
</evidence>
<keyword evidence="1" id="KW-0784">Thiamine biosynthesis</keyword>
<dbReference type="STRING" id="1033802.SSPSH_002930"/>
<keyword evidence="5" id="KW-1185">Reference proteome</keyword>
<protein>
    <submittedName>
        <fullName evidence="4">Thiamine-monophosphate kinase protein</fullName>
        <ecNumber evidence="4">2.7.4.16</ecNumber>
    </submittedName>
</protein>
<dbReference type="GO" id="GO:0009030">
    <property type="term" value="F:thiamine-phosphate kinase activity"/>
    <property type="evidence" value="ECO:0007669"/>
    <property type="project" value="UniProtKB-EC"/>
</dbReference>
<dbReference type="CDD" id="cd02192">
    <property type="entry name" value="PurM-like3"/>
    <property type="match status" value="1"/>
</dbReference>
<dbReference type="InterPro" id="IPR006283">
    <property type="entry name" value="ThiL-like"/>
</dbReference>
<feature type="domain" description="PurM-like C-terminal" evidence="3">
    <location>
        <begin position="191"/>
        <end position="301"/>
    </location>
</feature>
<dbReference type="InterPro" id="IPR016188">
    <property type="entry name" value="PurM-like_N"/>
</dbReference>
<dbReference type="Pfam" id="PF00586">
    <property type="entry name" value="AIRS"/>
    <property type="match status" value="1"/>
</dbReference>
<dbReference type="InterPro" id="IPR024030">
    <property type="entry name" value="AIR_synthase-rel_sll0787"/>
</dbReference>
<proteinExistence type="predicted"/>
<evidence type="ECO:0000256" key="1">
    <source>
        <dbReference type="ARBA" id="ARBA00022977"/>
    </source>
</evidence>
<dbReference type="SUPFAM" id="SSF55326">
    <property type="entry name" value="PurM N-terminal domain-like"/>
    <property type="match status" value="1"/>
</dbReference>
<gene>
    <name evidence="4" type="ORF">SSPSH_002930</name>
</gene>
<dbReference type="InterPro" id="IPR011413">
    <property type="entry name" value="UCP036540_AIR"/>
</dbReference>
<dbReference type="GO" id="GO:0009228">
    <property type="term" value="P:thiamine biosynthetic process"/>
    <property type="evidence" value="ECO:0007669"/>
    <property type="project" value="UniProtKB-KW"/>
</dbReference>
<evidence type="ECO:0000259" key="2">
    <source>
        <dbReference type="Pfam" id="PF00586"/>
    </source>
</evidence>
<reference evidence="4 5" key="1">
    <citation type="journal article" date="2011" name="J. Bacteriol.">
        <title>Genome sequence of Salinisphaera shabanensis, a gammaproteobacterium from the harsh, variable environment of the brine-seawater interface of the Shaban Deep in the Red Sea.</title>
        <authorList>
            <person name="Antunes A."/>
            <person name="Alam I."/>
            <person name="Bajic V.B."/>
            <person name="Stingl U."/>
        </authorList>
    </citation>
    <scope>NUCLEOTIDE SEQUENCE [LARGE SCALE GENOMIC DNA]</scope>
    <source>
        <strain evidence="4 5">E1L3A</strain>
    </source>
</reference>
<dbReference type="eggNOG" id="COG2144">
    <property type="taxonomic scope" value="Bacteria"/>
</dbReference>
<dbReference type="OrthoDB" id="9767928at2"/>
<organism evidence="4 5">
    <name type="scientific">Salinisphaera shabanensis E1L3A</name>
    <dbReference type="NCBI Taxonomy" id="1033802"/>
    <lineage>
        <taxon>Bacteria</taxon>
        <taxon>Pseudomonadati</taxon>
        <taxon>Pseudomonadota</taxon>
        <taxon>Gammaproteobacteria</taxon>
        <taxon>Salinisphaerales</taxon>
        <taxon>Salinisphaeraceae</taxon>
        <taxon>Salinisphaera</taxon>
    </lineage>
</organism>
<dbReference type="EMBL" id="AFNV02000022">
    <property type="protein sequence ID" value="ERJ18153.1"/>
    <property type="molecule type" value="Genomic_DNA"/>
</dbReference>
<dbReference type="InterPro" id="IPR010918">
    <property type="entry name" value="PurM-like_C_dom"/>
</dbReference>
<dbReference type="NCBIfam" id="TIGR04049">
    <property type="entry name" value="AIR_rel_sll0787"/>
    <property type="match status" value="1"/>
</dbReference>
<reference evidence="4 5" key="2">
    <citation type="journal article" date="2013" name="PLoS ONE">
        <title>INDIGO - INtegrated Data Warehouse of MIcrobial GenOmes with Examples from the Red Sea Extremophiles.</title>
        <authorList>
            <person name="Alam I."/>
            <person name="Antunes A."/>
            <person name="Kamau A.A."/>
            <person name="Ba Alawi W."/>
            <person name="Kalkatawi M."/>
            <person name="Stingl U."/>
            <person name="Bajic V.B."/>
        </authorList>
    </citation>
    <scope>NUCLEOTIDE SEQUENCE [LARGE SCALE GENOMIC DNA]</scope>
    <source>
        <strain evidence="4 5">E1L3A</strain>
    </source>
</reference>
<dbReference type="PANTHER" id="PTHR30270:SF0">
    <property type="entry name" value="THIAMINE-MONOPHOSPHATE KINASE"/>
    <property type="match status" value="1"/>
</dbReference>
<dbReference type="Gene3D" id="3.90.650.10">
    <property type="entry name" value="PurM-like C-terminal domain"/>
    <property type="match status" value="1"/>
</dbReference>
<dbReference type="InterPro" id="IPR036676">
    <property type="entry name" value="PurM-like_C_sf"/>
</dbReference>
<dbReference type="Pfam" id="PF02769">
    <property type="entry name" value="AIRS_C"/>
    <property type="match status" value="1"/>
</dbReference>
<evidence type="ECO:0000313" key="5">
    <source>
        <dbReference type="Proteomes" id="UP000006242"/>
    </source>
</evidence>
<dbReference type="AlphaFoldDB" id="U2FV03"/>
<dbReference type="RefSeq" id="WP_006912381.1">
    <property type="nucleotide sequence ID" value="NZ_AFNV02000022.1"/>
</dbReference>
<name>U2FV03_9GAMM</name>
<keyword evidence="4" id="KW-0808">Transferase</keyword>
<evidence type="ECO:0000313" key="4">
    <source>
        <dbReference type="EMBL" id="ERJ18153.1"/>
    </source>
</evidence>
<comment type="caution">
    <text evidence="4">The sequence shown here is derived from an EMBL/GenBank/DDBJ whole genome shotgun (WGS) entry which is preliminary data.</text>
</comment>
<dbReference type="Proteomes" id="UP000006242">
    <property type="component" value="Unassembled WGS sequence"/>
</dbReference>
<sequence>MSRLDAVADRALTAEGITGKTDIAAVMHRLRGAEPANGAIRVGDDCAAIPDGDGWLLFAIEGFVNRFVTRMPWFAGYCGVMVNISDIAAMGGRATAVVDAVWSRDVDHMGPIIDGMTAAAQAYGLPIVGGHSNAHSDGEQLSVAILGRARRLLTSFDARLDDVLIAAIDLRGRYREPLSNWDASTDAPAARLRADIDILPAIAEDGLCRAAKDISMAGVVGTAMMLAESSQVGAVIDIDAVPCPADADPARWLCETFPSFGFLLAVAPADVEAVSKRFAARDIACAAIGRCDDSQRLRLRVGAAEREIRNFQTDPYIACAAQASHMPESFHA</sequence>
<dbReference type="EC" id="2.7.4.16" evidence="4"/>